<proteinExistence type="predicted"/>
<reference evidence="1 2" key="1">
    <citation type="submission" date="2017-11" db="EMBL/GenBank/DDBJ databases">
        <title>Draft Genome Sequence of Sporolactobacillus inulinus NBRC 111894 Isolated from Koso, a Japanese Sugar-Vegetable Fermented Beverage.</title>
        <authorList>
            <person name="Chiou T.Y."/>
            <person name="Oshima K."/>
            <person name="Suda W."/>
            <person name="Hattori M."/>
            <person name="Takahashi T."/>
        </authorList>
    </citation>
    <scope>NUCLEOTIDE SEQUENCE [LARGE SCALE GENOMIC DNA]</scope>
    <source>
        <strain evidence="1 2">NBRC111894</strain>
    </source>
</reference>
<gene>
    <name evidence="1" type="ORF">NBRC111894_4237</name>
</gene>
<organism evidence="1 2">
    <name type="scientific">Sporolactobacillus inulinus</name>
    <dbReference type="NCBI Taxonomy" id="2078"/>
    <lineage>
        <taxon>Bacteria</taxon>
        <taxon>Bacillati</taxon>
        <taxon>Bacillota</taxon>
        <taxon>Bacilli</taxon>
        <taxon>Bacillales</taxon>
        <taxon>Sporolactobacillaceae</taxon>
        <taxon>Sporolactobacillus</taxon>
    </lineage>
</organism>
<name>A0A4Y1ZI77_9BACL</name>
<evidence type="ECO:0000313" key="1">
    <source>
        <dbReference type="EMBL" id="GAY78683.1"/>
    </source>
</evidence>
<sequence>MDYITTTEAAEKWGITQRRVQKLCSQGRICGAVRMSILWCFAIKNTI</sequence>
<protein>
    <recommendedName>
        <fullName evidence="3">Helix-turn-helix domain-containing protein</fullName>
    </recommendedName>
</protein>
<dbReference type="AlphaFoldDB" id="A0A4Y1ZI77"/>
<dbReference type="Proteomes" id="UP000319716">
    <property type="component" value="Unassembled WGS sequence"/>
</dbReference>
<evidence type="ECO:0008006" key="3">
    <source>
        <dbReference type="Google" id="ProtNLM"/>
    </source>
</evidence>
<accession>A0A4Y1ZI77</accession>
<evidence type="ECO:0000313" key="2">
    <source>
        <dbReference type="Proteomes" id="UP000319716"/>
    </source>
</evidence>
<comment type="caution">
    <text evidence="1">The sequence shown here is derived from an EMBL/GenBank/DDBJ whole genome shotgun (WGS) entry which is preliminary data.</text>
</comment>
<dbReference type="EMBL" id="BEXB01000057">
    <property type="protein sequence ID" value="GAY78683.1"/>
    <property type="molecule type" value="Genomic_DNA"/>
</dbReference>